<dbReference type="Gene3D" id="1.10.1660.10">
    <property type="match status" value="1"/>
</dbReference>
<dbReference type="PATRIC" id="fig|1045004.4.peg.1581"/>
<reference evidence="2 3" key="1">
    <citation type="journal article" date="2012" name="PLoS ONE">
        <title>Functional divergence in the genus oenococcus as predicted by genome sequencing of the newly-described species, Oenococcus kitaharae.</title>
        <authorList>
            <person name="Borneman A.R."/>
            <person name="McCarthy J.M."/>
            <person name="Chambers P.J."/>
            <person name="Bartowsky E.J."/>
        </authorList>
    </citation>
    <scope>NUCLEOTIDE SEQUENCE [LARGE SCALE GENOMIC DNA]</scope>
    <source>
        <strain evidence="3">DSM17330</strain>
    </source>
</reference>
<protein>
    <submittedName>
        <fullName evidence="2">MerR family transcriptional regulator</fullName>
    </submittedName>
</protein>
<dbReference type="Pfam" id="PF13411">
    <property type="entry name" value="MerR_1"/>
    <property type="match status" value="1"/>
</dbReference>
<dbReference type="eggNOG" id="COG0789">
    <property type="taxonomic scope" value="Bacteria"/>
</dbReference>
<evidence type="ECO:0000313" key="3">
    <source>
        <dbReference type="Proteomes" id="UP000004959"/>
    </source>
</evidence>
<feature type="domain" description="HTH merR-type" evidence="1">
    <location>
        <begin position="44"/>
        <end position="102"/>
    </location>
</feature>
<dbReference type="CDD" id="cd01105">
    <property type="entry name" value="HTH_GlnR-like"/>
    <property type="match status" value="1"/>
</dbReference>
<dbReference type="EMBL" id="AFVZ01000001">
    <property type="protein sequence ID" value="EHN59687.1"/>
    <property type="molecule type" value="Genomic_DNA"/>
</dbReference>
<comment type="caution">
    <text evidence="2">The sequence shown here is derived from an EMBL/GenBank/DDBJ whole genome shotgun (WGS) entry which is preliminary data.</text>
</comment>
<keyword evidence="3" id="KW-1185">Reference proteome</keyword>
<dbReference type="STRING" id="336988.NT96_01700"/>
<dbReference type="InterPro" id="IPR000551">
    <property type="entry name" value="MerR-type_HTH_dom"/>
</dbReference>
<proteinExistence type="predicted"/>
<dbReference type="Proteomes" id="UP000004959">
    <property type="component" value="Chromosome"/>
</dbReference>
<name>G9WG79_9LACO</name>
<gene>
    <name evidence="2" type="ORF">OKIT_1610</name>
</gene>
<accession>G9WG79</accession>
<dbReference type="GO" id="GO:0006355">
    <property type="term" value="P:regulation of DNA-templated transcription"/>
    <property type="evidence" value="ECO:0007669"/>
    <property type="project" value="InterPro"/>
</dbReference>
<evidence type="ECO:0000259" key="1">
    <source>
        <dbReference type="Pfam" id="PF13411"/>
    </source>
</evidence>
<evidence type="ECO:0000313" key="2">
    <source>
        <dbReference type="EMBL" id="EHN59687.1"/>
    </source>
</evidence>
<dbReference type="GO" id="GO:0003677">
    <property type="term" value="F:DNA binding"/>
    <property type="evidence" value="ECO:0007669"/>
    <property type="project" value="InterPro"/>
</dbReference>
<sequence length="163" mass="18217">MHDKIDTLATDMSDIQVNTQFNDFIDFRPLIQSIIKDDKVLIGIADLALATGVSQTQLRYWLEKGYIISGGDPKKKKFSYGTVFRVAIIKHLQDEGFTLAAAVAKADHHSAIVKAFKHLVADRLTGIQETDTATFIDFGSFDPQPDKHLIAKVTDKETHFLVQ</sequence>
<dbReference type="SUPFAM" id="SSF46955">
    <property type="entry name" value="Putative DNA-binding domain"/>
    <property type="match status" value="1"/>
</dbReference>
<organism evidence="2 3">
    <name type="scientific">Oenococcus kitaharae DSM 17330</name>
    <dbReference type="NCBI Taxonomy" id="1045004"/>
    <lineage>
        <taxon>Bacteria</taxon>
        <taxon>Bacillati</taxon>
        <taxon>Bacillota</taxon>
        <taxon>Bacilli</taxon>
        <taxon>Lactobacillales</taxon>
        <taxon>Lactobacillaceae</taxon>
        <taxon>Oenococcus</taxon>
    </lineage>
</organism>
<dbReference type="InterPro" id="IPR009061">
    <property type="entry name" value="DNA-bd_dom_put_sf"/>
</dbReference>
<dbReference type="AlphaFoldDB" id="G9WG79"/>
<dbReference type="HOGENOM" id="CLU_119478_0_0_9"/>